<evidence type="ECO:0000313" key="5">
    <source>
        <dbReference type="Proteomes" id="UP000188388"/>
    </source>
</evidence>
<dbReference type="Proteomes" id="UP000188388">
    <property type="component" value="Unassembled WGS sequence"/>
</dbReference>
<dbReference type="GO" id="GO:0005524">
    <property type="term" value="F:ATP binding"/>
    <property type="evidence" value="ECO:0007669"/>
    <property type="project" value="InterPro"/>
</dbReference>
<evidence type="ECO:0000256" key="1">
    <source>
        <dbReference type="ARBA" id="ARBA00006607"/>
    </source>
</evidence>
<dbReference type="InterPro" id="IPR001844">
    <property type="entry name" value="Cpn60/GroEL"/>
</dbReference>
<accession>A0A1R3V3R0</accession>
<comment type="similarity">
    <text evidence="1">Belongs to the chaperonin (HSP60) family.</text>
</comment>
<evidence type="ECO:0008006" key="6">
    <source>
        <dbReference type="Google" id="ProtNLM"/>
    </source>
</evidence>
<keyword evidence="3" id="KW-0143">Chaperone</keyword>
<gene>
    <name evidence="4" type="ORF">BQ8794_160111</name>
</gene>
<keyword evidence="5" id="KW-1185">Reference proteome</keyword>
<reference evidence="5" key="1">
    <citation type="submission" date="2017-01" db="EMBL/GenBank/DDBJ databases">
        <authorList>
            <person name="Brunel B."/>
        </authorList>
    </citation>
    <scope>NUCLEOTIDE SEQUENCE [LARGE SCALE GENOMIC DNA]</scope>
</reference>
<organism evidence="4 5">
    <name type="scientific">Mesorhizobium prunaredense</name>
    <dbReference type="NCBI Taxonomy" id="1631249"/>
    <lineage>
        <taxon>Bacteria</taxon>
        <taxon>Pseudomonadati</taxon>
        <taxon>Pseudomonadota</taxon>
        <taxon>Alphaproteobacteria</taxon>
        <taxon>Hyphomicrobiales</taxon>
        <taxon>Phyllobacteriaceae</taxon>
        <taxon>Mesorhizobium</taxon>
    </lineage>
</organism>
<sequence length="110" mass="10899">MRRALQAPARQIAANAGAEASIVAGKILENKGPTFGFNAQTGEYGDMIAMGIVDPVKVVRTALQDAASVAGLLVTTEAMIAEAPKKESAGGGMPGGMGGGGMGGMGGMDF</sequence>
<dbReference type="PANTHER" id="PTHR45633">
    <property type="entry name" value="60 KDA HEAT SHOCK PROTEIN, MITOCHONDRIAL"/>
    <property type="match status" value="1"/>
</dbReference>
<dbReference type="AlphaFoldDB" id="A0A1R3V3R0"/>
<dbReference type="Pfam" id="PF00118">
    <property type="entry name" value="Cpn60_TCP1"/>
    <property type="match status" value="1"/>
</dbReference>
<evidence type="ECO:0000256" key="3">
    <source>
        <dbReference type="ARBA" id="ARBA00023186"/>
    </source>
</evidence>
<dbReference type="EMBL" id="FTPD01000008">
    <property type="protein sequence ID" value="SIT54507.1"/>
    <property type="molecule type" value="Genomic_DNA"/>
</dbReference>
<dbReference type="GO" id="GO:0140662">
    <property type="term" value="F:ATP-dependent protein folding chaperone"/>
    <property type="evidence" value="ECO:0007669"/>
    <property type="project" value="InterPro"/>
</dbReference>
<dbReference type="InterPro" id="IPR002423">
    <property type="entry name" value="Cpn60/GroEL/TCP-1"/>
</dbReference>
<dbReference type="Gene3D" id="1.10.560.10">
    <property type="entry name" value="GroEL-like equatorial domain"/>
    <property type="match status" value="1"/>
</dbReference>
<dbReference type="InterPro" id="IPR027413">
    <property type="entry name" value="GROEL-like_equatorial_sf"/>
</dbReference>
<proteinExistence type="inferred from homology"/>
<protein>
    <recommendedName>
        <fullName evidence="6">Chaperonin GroEL</fullName>
    </recommendedName>
</protein>
<evidence type="ECO:0000313" key="4">
    <source>
        <dbReference type="EMBL" id="SIT54507.1"/>
    </source>
</evidence>
<evidence type="ECO:0000256" key="2">
    <source>
        <dbReference type="ARBA" id="ARBA00022490"/>
    </source>
</evidence>
<keyword evidence="2" id="KW-0963">Cytoplasm</keyword>
<dbReference type="GO" id="GO:0042026">
    <property type="term" value="P:protein refolding"/>
    <property type="evidence" value="ECO:0007669"/>
    <property type="project" value="InterPro"/>
</dbReference>
<dbReference type="STRING" id="1631249.BQ8794_160111"/>
<dbReference type="SUPFAM" id="SSF48592">
    <property type="entry name" value="GroEL equatorial domain-like"/>
    <property type="match status" value="1"/>
</dbReference>
<name>A0A1R3V3R0_9HYPH</name>